<dbReference type="Proteomes" id="UP000828390">
    <property type="component" value="Unassembled WGS sequence"/>
</dbReference>
<dbReference type="EMBL" id="JAIWYP010000003">
    <property type="protein sequence ID" value="KAH3849804.1"/>
    <property type="molecule type" value="Genomic_DNA"/>
</dbReference>
<sequence length="107" mass="11817">MTVVFRPDQLVNCSMNGGSSTPKREIREGVRIAERCAIVDDLLEGVSHGAAFVDEVDMANPQVENRSVILSVPFGIPFIDEQRKIVDEEVQTLIEIGAIVETKHEPN</sequence>
<dbReference type="AlphaFoldDB" id="A0A9D4L1X7"/>
<comment type="caution">
    <text evidence="1">The sequence shown here is derived from an EMBL/GenBank/DDBJ whole genome shotgun (WGS) entry which is preliminary data.</text>
</comment>
<name>A0A9D4L1X7_DREPO</name>
<keyword evidence="2" id="KW-1185">Reference proteome</keyword>
<reference evidence="1" key="1">
    <citation type="journal article" date="2019" name="bioRxiv">
        <title>The Genome of the Zebra Mussel, Dreissena polymorpha: A Resource for Invasive Species Research.</title>
        <authorList>
            <person name="McCartney M.A."/>
            <person name="Auch B."/>
            <person name="Kono T."/>
            <person name="Mallez S."/>
            <person name="Zhang Y."/>
            <person name="Obille A."/>
            <person name="Becker A."/>
            <person name="Abrahante J.E."/>
            <person name="Garbe J."/>
            <person name="Badalamenti J.P."/>
            <person name="Herman A."/>
            <person name="Mangelson H."/>
            <person name="Liachko I."/>
            <person name="Sullivan S."/>
            <person name="Sone E.D."/>
            <person name="Koren S."/>
            <person name="Silverstein K.A.T."/>
            <person name="Beckman K.B."/>
            <person name="Gohl D.M."/>
        </authorList>
    </citation>
    <scope>NUCLEOTIDE SEQUENCE</scope>
    <source>
        <strain evidence="1">Duluth1</strain>
        <tissue evidence="1">Whole animal</tissue>
    </source>
</reference>
<proteinExistence type="predicted"/>
<accession>A0A9D4L1X7</accession>
<protein>
    <submittedName>
        <fullName evidence="1">Uncharacterized protein</fullName>
    </submittedName>
</protein>
<evidence type="ECO:0000313" key="1">
    <source>
        <dbReference type="EMBL" id="KAH3849804.1"/>
    </source>
</evidence>
<feature type="non-terminal residue" evidence="1">
    <location>
        <position position="1"/>
    </location>
</feature>
<reference evidence="1" key="2">
    <citation type="submission" date="2020-11" db="EMBL/GenBank/DDBJ databases">
        <authorList>
            <person name="McCartney M.A."/>
            <person name="Auch B."/>
            <person name="Kono T."/>
            <person name="Mallez S."/>
            <person name="Becker A."/>
            <person name="Gohl D.M."/>
            <person name="Silverstein K.A.T."/>
            <person name="Koren S."/>
            <person name="Bechman K.B."/>
            <person name="Herman A."/>
            <person name="Abrahante J.E."/>
            <person name="Garbe J."/>
        </authorList>
    </citation>
    <scope>NUCLEOTIDE SEQUENCE</scope>
    <source>
        <strain evidence="1">Duluth1</strain>
        <tissue evidence="1">Whole animal</tissue>
    </source>
</reference>
<evidence type="ECO:0000313" key="2">
    <source>
        <dbReference type="Proteomes" id="UP000828390"/>
    </source>
</evidence>
<organism evidence="1 2">
    <name type="scientific">Dreissena polymorpha</name>
    <name type="common">Zebra mussel</name>
    <name type="synonym">Mytilus polymorpha</name>
    <dbReference type="NCBI Taxonomy" id="45954"/>
    <lineage>
        <taxon>Eukaryota</taxon>
        <taxon>Metazoa</taxon>
        <taxon>Spiralia</taxon>
        <taxon>Lophotrochozoa</taxon>
        <taxon>Mollusca</taxon>
        <taxon>Bivalvia</taxon>
        <taxon>Autobranchia</taxon>
        <taxon>Heteroconchia</taxon>
        <taxon>Euheterodonta</taxon>
        <taxon>Imparidentia</taxon>
        <taxon>Neoheterodontei</taxon>
        <taxon>Myida</taxon>
        <taxon>Dreissenoidea</taxon>
        <taxon>Dreissenidae</taxon>
        <taxon>Dreissena</taxon>
    </lineage>
</organism>
<gene>
    <name evidence="1" type="ORF">DPMN_092208</name>
</gene>